<dbReference type="Pfam" id="PF00291">
    <property type="entry name" value="PALP"/>
    <property type="match status" value="1"/>
</dbReference>
<dbReference type="PANTHER" id="PTHR42937">
    <property type="match status" value="1"/>
</dbReference>
<dbReference type="PANTHER" id="PTHR42937:SF1">
    <property type="entry name" value="DIAMINOPROPIONATE AMMONIA-LYASE"/>
    <property type="match status" value="1"/>
</dbReference>
<protein>
    <submittedName>
        <fullName evidence="5">Diaminopropionate ammonia-lyase</fullName>
    </submittedName>
</protein>
<evidence type="ECO:0000256" key="1">
    <source>
        <dbReference type="ARBA" id="ARBA00001933"/>
    </source>
</evidence>
<dbReference type="Gene3D" id="3.40.50.1100">
    <property type="match status" value="2"/>
</dbReference>
<feature type="region of interest" description="Disordered" evidence="3">
    <location>
        <begin position="367"/>
        <end position="405"/>
    </location>
</feature>
<feature type="domain" description="Tryptophan synthase beta chain-like PALP" evidence="4">
    <location>
        <begin position="47"/>
        <end position="339"/>
    </location>
</feature>
<evidence type="ECO:0000256" key="2">
    <source>
        <dbReference type="ARBA" id="ARBA00022898"/>
    </source>
</evidence>
<gene>
    <name evidence="5" type="primary">dpaL</name>
    <name evidence="5" type="ORF">GCM10023335_22840</name>
</gene>
<dbReference type="Proteomes" id="UP001501759">
    <property type="component" value="Unassembled WGS sequence"/>
</dbReference>
<sequence length="405" mass="41043">MSAIPSQNSIGGLPEQGRAWFSRPAARAWTCPPAPAAVRDFHSRLPGFTSTPLTELPALAEEFGVGRVFVKDESCRLGLPAFKALGASWAIHRVLDRRTDDHPVRLVTATDGNHGRAVARMARLLGHRAHVFVPQGVHPAAEAAIVAEGADVTRVDGPYDEAVRRASEASDEPSAVLVQDTAWSGYEEVPGWIVEGYSTLFAEIDEQLGAAGAGPVGLVAVPAGVGSLAQAAVTHYRRGTAGPAPALLSVEPDNAACVLASLVAGEAVSVTTGETIMAGLNCGTPSSLAWPCLRDGVDAAVTVTDAESAAAVRDLVALGVLAGPCGAASLAGVRAALGDDGLPGRRAALGVGPDSTVVLLSTEGADANPAPAARAPVTSAGGVPPATPVTSDASFAPDASFMSDR</sequence>
<evidence type="ECO:0000256" key="3">
    <source>
        <dbReference type="SAM" id="MobiDB-lite"/>
    </source>
</evidence>
<organism evidence="5 6">
    <name type="scientific">Streptomyces siamensis</name>
    <dbReference type="NCBI Taxonomy" id="1274986"/>
    <lineage>
        <taxon>Bacteria</taxon>
        <taxon>Bacillati</taxon>
        <taxon>Actinomycetota</taxon>
        <taxon>Actinomycetes</taxon>
        <taxon>Kitasatosporales</taxon>
        <taxon>Streptomycetaceae</taxon>
        <taxon>Streptomyces</taxon>
    </lineage>
</organism>
<dbReference type="RefSeq" id="WP_425589219.1">
    <property type="nucleotide sequence ID" value="NZ_BAABKB010000004.1"/>
</dbReference>
<evidence type="ECO:0000259" key="4">
    <source>
        <dbReference type="Pfam" id="PF00291"/>
    </source>
</evidence>
<proteinExistence type="predicted"/>
<reference evidence="6" key="1">
    <citation type="journal article" date="2019" name="Int. J. Syst. Evol. Microbiol.">
        <title>The Global Catalogue of Microorganisms (GCM) 10K type strain sequencing project: providing services to taxonomists for standard genome sequencing and annotation.</title>
        <authorList>
            <consortium name="The Broad Institute Genomics Platform"/>
            <consortium name="The Broad Institute Genome Sequencing Center for Infectious Disease"/>
            <person name="Wu L."/>
            <person name="Ma J."/>
        </authorList>
    </citation>
    <scope>NUCLEOTIDE SEQUENCE [LARGE SCALE GENOMIC DNA]</scope>
    <source>
        <strain evidence="6">JCM 18409</strain>
    </source>
</reference>
<keyword evidence="2" id="KW-0663">Pyridoxal phosphate</keyword>
<comment type="caution">
    <text evidence="5">The sequence shown here is derived from an EMBL/GenBank/DDBJ whole genome shotgun (WGS) entry which is preliminary data.</text>
</comment>
<dbReference type="NCBIfam" id="NF006058">
    <property type="entry name" value="PRK08206.1"/>
    <property type="match status" value="1"/>
</dbReference>
<keyword evidence="6" id="KW-1185">Reference proteome</keyword>
<accession>A0ABP9IR78</accession>
<comment type="cofactor">
    <cofactor evidence="1">
        <name>pyridoxal 5'-phosphate</name>
        <dbReference type="ChEBI" id="CHEBI:597326"/>
    </cofactor>
</comment>
<dbReference type="SUPFAM" id="SSF53686">
    <property type="entry name" value="Tryptophan synthase beta subunit-like PLP-dependent enzymes"/>
    <property type="match status" value="1"/>
</dbReference>
<dbReference type="InterPro" id="IPR036052">
    <property type="entry name" value="TrpB-like_PALP_sf"/>
</dbReference>
<name>A0ABP9IR78_9ACTN</name>
<dbReference type="InterPro" id="IPR001926">
    <property type="entry name" value="TrpB-like_PALP"/>
</dbReference>
<evidence type="ECO:0000313" key="5">
    <source>
        <dbReference type="EMBL" id="GAA5005740.1"/>
    </source>
</evidence>
<evidence type="ECO:0000313" key="6">
    <source>
        <dbReference type="Proteomes" id="UP001501759"/>
    </source>
</evidence>
<feature type="compositionally biased region" description="Low complexity" evidence="3">
    <location>
        <begin position="367"/>
        <end position="376"/>
    </location>
</feature>
<dbReference type="EMBL" id="BAABKB010000004">
    <property type="protein sequence ID" value="GAA5005740.1"/>
    <property type="molecule type" value="Genomic_DNA"/>
</dbReference>